<name>A0A7S4DM06_9EUKA</name>
<dbReference type="EMBL" id="HBIV01012329">
    <property type="protein sequence ID" value="CAE0657571.1"/>
    <property type="molecule type" value="Transcribed_RNA"/>
</dbReference>
<dbReference type="AlphaFoldDB" id="A0A7S4DM06"/>
<dbReference type="PROSITE" id="PS51257">
    <property type="entry name" value="PROKAR_LIPOPROTEIN"/>
    <property type="match status" value="1"/>
</dbReference>
<evidence type="ECO:0000313" key="1">
    <source>
        <dbReference type="EMBL" id="CAE0657571.1"/>
    </source>
</evidence>
<sequence length="118" mass="14046">MDDINRVLEALWLIGDTIVDMRPMGWFSLSVSACCRRRYCLCRRREPRCREESDLRWAATGRGELRRSETVSEPDLDLLREPRRTTQLERRFGRPRVIAKRKNLVRIINENEVRMTAV</sequence>
<reference evidence="1" key="1">
    <citation type="submission" date="2021-01" db="EMBL/GenBank/DDBJ databases">
        <authorList>
            <person name="Corre E."/>
            <person name="Pelletier E."/>
            <person name="Niang G."/>
            <person name="Scheremetjew M."/>
            <person name="Finn R."/>
            <person name="Kale V."/>
            <person name="Holt S."/>
            <person name="Cochrane G."/>
            <person name="Meng A."/>
            <person name="Brown T."/>
            <person name="Cohen L."/>
        </authorList>
    </citation>
    <scope>NUCLEOTIDE SEQUENCE</scope>
    <source>
        <strain evidence="1">CCCM811</strain>
    </source>
</reference>
<proteinExistence type="predicted"/>
<organism evidence="1">
    <name type="scientific">Lotharella globosa</name>
    <dbReference type="NCBI Taxonomy" id="91324"/>
    <lineage>
        <taxon>Eukaryota</taxon>
        <taxon>Sar</taxon>
        <taxon>Rhizaria</taxon>
        <taxon>Cercozoa</taxon>
        <taxon>Chlorarachniophyceae</taxon>
        <taxon>Lotharella</taxon>
    </lineage>
</organism>
<protein>
    <submittedName>
        <fullName evidence="1">Uncharacterized protein</fullName>
    </submittedName>
</protein>
<accession>A0A7S4DM06</accession>
<gene>
    <name evidence="1" type="ORF">LGLO00237_LOCUS9139</name>
</gene>